<dbReference type="Proteomes" id="UP000006860">
    <property type="component" value="Chromosome"/>
</dbReference>
<keyword evidence="3" id="KW-0808">Transferase</keyword>
<reference evidence="4" key="1">
    <citation type="submission" date="2011-02" db="EMBL/GenBank/DDBJ databases">
        <title>The complete genome of Planctomyces brasiliensis DSM 5305.</title>
        <authorList>
            <person name="Lucas S."/>
            <person name="Copeland A."/>
            <person name="Lapidus A."/>
            <person name="Bruce D."/>
            <person name="Goodwin L."/>
            <person name="Pitluck S."/>
            <person name="Kyrpides N."/>
            <person name="Mavromatis K."/>
            <person name="Pagani I."/>
            <person name="Ivanova N."/>
            <person name="Ovchinnikova G."/>
            <person name="Lu M."/>
            <person name="Detter J.C."/>
            <person name="Han C."/>
            <person name="Land M."/>
            <person name="Hauser L."/>
            <person name="Markowitz V."/>
            <person name="Cheng J.-F."/>
            <person name="Hugenholtz P."/>
            <person name="Woyke T."/>
            <person name="Wu D."/>
            <person name="Tindall B."/>
            <person name="Pomrenke H.G."/>
            <person name="Brambilla E."/>
            <person name="Klenk H.-P."/>
            <person name="Eisen J.A."/>
        </authorList>
    </citation>
    <scope>NUCLEOTIDE SEQUENCE [LARGE SCALE GENOMIC DNA]</scope>
    <source>
        <strain evidence="4">ATCC 49424 / DSM 5305 / JCM 21570 / NBRC 103401 / IFAM 1448</strain>
    </source>
</reference>
<dbReference type="GO" id="GO:0032259">
    <property type="term" value="P:methylation"/>
    <property type="evidence" value="ECO:0007669"/>
    <property type="project" value="UniProtKB-KW"/>
</dbReference>
<dbReference type="CDD" id="cd02440">
    <property type="entry name" value="AdoMet_MTases"/>
    <property type="match status" value="1"/>
</dbReference>
<keyword evidence="4" id="KW-1185">Reference proteome</keyword>
<organism evidence="3 4">
    <name type="scientific">Rubinisphaera brasiliensis (strain ATCC 49424 / DSM 5305 / JCM 21570 / IAM 15109 / NBRC 103401 / IFAM 1448)</name>
    <name type="common">Planctomyces brasiliensis</name>
    <dbReference type="NCBI Taxonomy" id="756272"/>
    <lineage>
        <taxon>Bacteria</taxon>
        <taxon>Pseudomonadati</taxon>
        <taxon>Planctomycetota</taxon>
        <taxon>Planctomycetia</taxon>
        <taxon>Planctomycetales</taxon>
        <taxon>Planctomycetaceae</taxon>
        <taxon>Rubinisphaera</taxon>
    </lineage>
</organism>
<evidence type="ECO:0000259" key="2">
    <source>
        <dbReference type="Pfam" id="PF08241"/>
    </source>
</evidence>
<dbReference type="PANTHER" id="PTHR43861">
    <property type="entry name" value="TRANS-ACONITATE 2-METHYLTRANSFERASE-RELATED"/>
    <property type="match status" value="1"/>
</dbReference>
<dbReference type="STRING" id="756272.Plabr_1438"/>
<evidence type="ECO:0000313" key="3">
    <source>
        <dbReference type="EMBL" id="ADY59050.1"/>
    </source>
</evidence>
<accession>F0SQM0</accession>
<dbReference type="HOGENOM" id="CLU_037990_16_0_0"/>
<proteinExistence type="predicted"/>
<feature type="domain" description="Methyltransferase type 11" evidence="2">
    <location>
        <begin position="92"/>
        <end position="190"/>
    </location>
</feature>
<keyword evidence="3" id="KW-0489">Methyltransferase</keyword>
<dbReference type="OrthoDB" id="9784101at2"/>
<dbReference type="RefSeq" id="WP_013627779.1">
    <property type="nucleotide sequence ID" value="NC_015174.1"/>
</dbReference>
<dbReference type="Pfam" id="PF08241">
    <property type="entry name" value="Methyltransf_11"/>
    <property type="match status" value="1"/>
</dbReference>
<dbReference type="InterPro" id="IPR013216">
    <property type="entry name" value="Methyltransf_11"/>
</dbReference>
<evidence type="ECO:0000256" key="1">
    <source>
        <dbReference type="SAM" id="SignalP"/>
    </source>
</evidence>
<feature type="signal peptide" evidence="1">
    <location>
        <begin position="1"/>
        <end position="28"/>
    </location>
</feature>
<name>F0SQM0_RUBBR</name>
<evidence type="ECO:0000313" key="4">
    <source>
        <dbReference type="Proteomes" id="UP000006860"/>
    </source>
</evidence>
<sequence length="248" mass="27855">MPSYLPLFRLTVFAVALFCSLNSAIVLAQPAAVAEPQTQESVKPGINDNFLDPELDVDSWVERFEVESREVFAARNEVLAAIDLKEGDRVADIGAGTGLYVTLFANEVGKTGWVYAVELAVPFAEHLRDVAQNHDQFNVTPTLCDPDHIRLPPGSIDVAFTSDVYHHFEYPQKTLASIYQALKPGGRFVVVDFEKIPGVTREWLMDHVRADKQTVKAEIEQAGFEFVAEKKIEGFQENYLLVFRRPQR</sequence>
<feature type="chain" id="PRO_5003256587" evidence="1">
    <location>
        <begin position="29"/>
        <end position="248"/>
    </location>
</feature>
<protein>
    <submittedName>
        <fullName evidence="3">Methyltransferase type 11</fullName>
    </submittedName>
</protein>
<dbReference type="InterPro" id="IPR029063">
    <property type="entry name" value="SAM-dependent_MTases_sf"/>
</dbReference>
<dbReference type="eggNOG" id="COG4798">
    <property type="taxonomic scope" value="Bacteria"/>
</dbReference>
<dbReference type="Gene3D" id="3.40.50.150">
    <property type="entry name" value="Vaccinia Virus protein VP39"/>
    <property type="match status" value="1"/>
</dbReference>
<dbReference type="KEGG" id="pbs:Plabr_1438"/>
<dbReference type="PANTHER" id="PTHR43861:SF1">
    <property type="entry name" value="TRANS-ACONITATE 2-METHYLTRANSFERASE"/>
    <property type="match status" value="1"/>
</dbReference>
<gene>
    <name evidence="3" type="ordered locus">Plabr_1438</name>
</gene>
<dbReference type="SUPFAM" id="SSF53335">
    <property type="entry name" value="S-adenosyl-L-methionine-dependent methyltransferases"/>
    <property type="match status" value="1"/>
</dbReference>
<dbReference type="GO" id="GO:0008757">
    <property type="term" value="F:S-adenosylmethionine-dependent methyltransferase activity"/>
    <property type="evidence" value="ECO:0007669"/>
    <property type="project" value="InterPro"/>
</dbReference>
<keyword evidence="1" id="KW-0732">Signal</keyword>
<dbReference type="EMBL" id="CP002546">
    <property type="protein sequence ID" value="ADY59050.1"/>
    <property type="molecule type" value="Genomic_DNA"/>
</dbReference>
<dbReference type="AlphaFoldDB" id="F0SQM0"/>